<dbReference type="PROSITE" id="PS00061">
    <property type="entry name" value="ADH_SHORT"/>
    <property type="match status" value="1"/>
</dbReference>
<dbReference type="Proteomes" id="UP000243359">
    <property type="component" value="Chromosome I"/>
</dbReference>
<reference evidence="4" key="1">
    <citation type="submission" date="2016-10" db="EMBL/GenBank/DDBJ databases">
        <authorList>
            <person name="Varghese N."/>
            <person name="Submissions S."/>
        </authorList>
    </citation>
    <scope>NUCLEOTIDE SEQUENCE [LARGE SCALE GENOMIC DNA]</scope>
    <source>
        <strain evidence="4">KCTC 32247</strain>
    </source>
</reference>
<sequence length="264" mass="27508">MIIDLSAKTAIVTGSTGGIGLAIARGLADAGASVVVCGREAGRVDAALASLRDTRAGSQARGVVVDAGTAEGCRALIAAEPEADILVNNLGVYGAKEFFAIEDADWEEIFQINVMSGVRLARHYARGMQARGWGRIQFISSESALNIPAEMVHYGVSKAALQGVSRGLAKVLAGSGVTVNSILPGPTRTEGVIAFFAQMARERGVSLEEMEALFLRENRPSTLIRRFASPEEVASLCVYVASQQASATTGAALRVDGGIVESIA</sequence>
<gene>
    <name evidence="3" type="ORF">SAMN05216221_1132</name>
</gene>
<proteinExistence type="inferred from homology"/>
<dbReference type="PANTHER" id="PTHR42879">
    <property type="entry name" value="3-OXOACYL-(ACYL-CARRIER-PROTEIN) REDUCTASE"/>
    <property type="match status" value="1"/>
</dbReference>
<evidence type="ECO:0000313" key="4">
    <source>
        <dbReference type="Proteomes" id="UP000243359"/>
    </source>
</evidence>
<evidence type="ECO:0000313" key="3">
    <source>
        <dbReference type="EMBL" id="SDS12895.1"/>
    </source>
</evidence>
<name>A0A1H1PP71_9PSED</name>
<dbReference type="Gene3D" id="3.40.50.720">
    <property type="entry name" value="NAD(P)-binding Rossmann-like Domain"/>
    <property type="match status" value="1"/>
</dbReference>
<accession>A0A1H1PP71</accession>
<dbReference type="InterPro" id="IPR002347">
    <property type="entry name" value="SDR_fam"/>
</dbReference>
<dbReference type="STRING" id="1392877.SAMN05216221_1132"/>
<dbReference type="InterPro" id="IPR036291">
    <property type="entry name" value="NAD(P)-bd_dom_sf"/>
</dbReference>
<keyword evidence="4" id="KW-1185">Reference proteome</keyword>
<dbReference type="RefSeq" id="WP_090348011.1">
    <property type="nucleotide sequence ID" value="NZ_LT629751.1"/>
</dbReference>
<dbReference type="FunFam" id="3.40.50.720:FF:000084">
    <property type="entry name" value="Short-chain dehydrogenase reductase"/>
    <property type="match status" value="1"/>
</dbReference>
<dbReference type="EMBL" id="LT629751">
    <property type="protein sequence ID" value="SDS12895.1"/>
    <property type="molecule type" value="Genomic_DNA"/>
</dbReference>
<evidence type="ECO:0000256" key="1">
    <source>
        <dbReference type="ARBA" id="ARBA00006484"/>
    </source>
</evidence>
<protein>
    <submittedName>
        <fullName evidence="3">NAD(P)-dependent dehydrogenase, short-chain alcohol dehydrogenase family</fullName>
    </submittedName>
</protein>
<comment type="similarity">
    <text evidence="1 2">Belongs to the short-chain dehydrogenases/reductases (SDR) family.</text>
</comment>
<dbReference type="PRINTS" id="PR00080">
    <property type="entry name" value="SDRFAMILY"/>
</dbReference>
<dbReference type="Pfam" id="PF00106">
    <property type="entry name" value="adh_short"/>
    <property type="match status" value="1"/>
</dbReference>
<dbReference type="InterPro" id="IPR020904">
    <property type="entry name" value="Sc_DH/Rdtase_CS"/>
</dbReference>
<dbReference type="PRINTS" id="PR00081">
    <property type="entry name" value="GDHRDH"/>
</dbReference>
<dbReference type="GO" id="GO:0032787">
    <property type="term" value="P:monocarboxylic acid metabolic process"/>
    <property type="evidence" value="ECO:0007669"/>
    <property type="project" value="UniProtKB-ARBA"/>
</dbReference>
<organism evidence="3 4">
    <name type="scientific">Pseudomonas oryzae</name>
    <dbReference type="NCBI Taxonomy" id="1392877"/>
    <lineage>
        <taxon>Bacteria</taxon>
        <taxon>Pseudomonadati</taxon>
        <taxon>Pseudomonadota</taxon>
        <taxon>Gammaproteobacteria</taxon>
        <taxon>Pseudomonadales</taxon>
        <taxon>Pseudomonadaceae</taxon>
        <taxon>Pseudomonas</taxon>
    </lineage>
</organism>
<dbReference type="AlphaFoldDB" id="A0A1H1PP71"/>
<dbReference type="OrthoDB" id="9793325at2"/>
<dbReference type="SUPFAM" id="SSF51735">
    <property type="entry name" value="NAD(P)-binding Rossmann-fold domains"/>
    <property type="match status" value="1"/>
</dbReference>
<evidence type="ECO:0000256" key="2">
    <source>
        <dbReference type="RuleBase" id="RU000363"/>
    </source>
</evidence>
<dbReference type="InterPro" id="IPR050259">
    <property type="entry name" value="SDR"/>
</dbReference>